<evidence type="ECO:0000259" key="13">
    <source>
        <dbReference type="PROSITE" id="PS50222"/>
    </source>
</evidence>
<dbReference type="PROSITE" id="PS00018">
    <property type="entry name" value="EF_HAND_1"/>
    <property type="match status" value="2"/>
</dbReference>
<dbReference type="InterPro" id="IPR002048">
    <property type="entry name" value="EF_hand_dom"/>
</dbReference>
<dbReference type="AlphaFoldDB" id="A0A9D4SBM7"/>
<name>A0A9D4SBM7_DERFA</name>
<feature type="domain" description="EF-hand" evidence="13">
    <location>
        <begin position="594"/>
        <end position="629"/>
    </location>
</feature>
<keyword evidence="9" id="KW-0496">Mitochondrion</keyword>
<reference evidence="14" key="1">
    <citation type="submission" date="2020-06" db="EMBL/GenBank/DDBJ databases">
        <authorList>
            <person name="Ji K."/>
            <person name="Li J."/>
        </authorList>
    </citation>
    <scope>NUCLEOTIDE SEQUENCE</scope>
    <source>
        <strain evidence="14">JKM2019</strain>
        <tissue evidence="14">Whole body</tissue>
    </source>
</reference>
<keyword evidence="3" id="KW-0813">Transport</keyword>
<dbReference type="Pfam" id="PF13202">
    <property type="entry name" value="EF-hand_5"/>
    <property type="match status" value="1"/>
</dbReference>
<feature type="domain" description="EF-hand" evidence="13">
    <location>
        <begin position="527"/>
        <end position="562"/>
    </location>
</feature>
<evidence type="ECO:0000256" key="2">
    <source>
        <dbReference type="ARBA" id="ARBA00006375"/>
    </source>
</evidence>
<accession>A0A9D4SBM7</accession>
<dbReference type="Pfam" id="PF00153">
    <property type="entry name" value="Mito_carr"/>
    <property type="match status" value="3"/>
</dbReference>
<sequence>MDKTTICLVVETNDYGHHHYRHDDDDNGNEHRRQQQRKLLLQSSGEINNNNNNNKKKIVKHNQLASTLPCDNYLNLNNNNNNQKQQMKQIHSNSNGISSMKALNLRLMIPIMRASCSSSSSSSSSSNSVNEQNLNSNSSYSSNNNSMMMMMNLKQQQTSLTNNNTTTTTTTTNTKSSSSPIIFRSPFSSSSSSLLTMDIFRSLNYSFNTTTTSSSSSSTSMTAFSSTINNGSKSTSPTTGTFSTELSNDNQRQQQQQQQQQQQELLTSTFCPFHSYYYQQINSLNILNVWKSRLNQLFLPSLSIPSISIFTIKSTISPSHNNQVQQRKLSSSNLNNNNNNNSLLLVRGNNQNSKLNSEHFHNNKQCFLQATATTATTTTTTTRTTTNTKASDNLALSSTTSKTLLLHPSSGNNQHYQHQQHKNQNIISYNNSDNNIVDNNKNDIREKYSNKIDEHQSSTSLVVNAEEYDIDPLQQQQQHRFYFDEVINDEQQEEEEYNNRFYDDETFTVENYKAIFTSPQYKQLTLADKQRLERLFKEIDVDGNGVIDFNDLLQALEQKGIKATHENVKHLILRSDINLDGDIDFAEFVSYCLENEKQLHVIFKDIDINSDGKIDSHELVVAFKRAGIKVDEQEAIRLVRRIKADSNNPNKFELNFSEFRDYLLLHPTDSLNDLMRSWRFGTFVDFGEDGIMPVDFSETEMKTGMWWRHMLAGGVAGAVSRTSTAPLDRLKVFLQVRGAEFNGLGVCLKHMIQEGGVLSLWRGNGINVLKIAPETAMKFMTFDQLKRWIHSGDPSTEITIMERFLAGSIAGAVSQTVIYPMEVLKTRFCLRETGQYRGLFDAAQKIYSNGGIKNFYRGYIPNLIGIIPYAGIDLTIYETLKKMYMKSHSLEEAPVYVCLTCGTVSSTFGQIASYPLALIRTRMQSETGHHRSSMIDMFRTIMRNEGPRGLYRGITANIMKVAPAVSISYVVYEYTRRPLGAVMT</sequence>
<dbReference type="Gene3D" id="1.10.238.10">
    <property type="entry name" value="EF-hand"/>
    <property type="match status" value="2"/>
</dbReference>
<evidence type="ECO:0000256" key="1">
    <source>
        <dbReference type="ARBA" id="ARBA00004448"/>
    </source>
</evidence>
<evidence type="ECO:0000256" key="12">
    <source>
        <dbReference type="SAM" id="MobiDB-lite"/>
    </source>
</evidence>
<dbReference type="InterPro" id="IPR023395">
    <property type="entry name" value="MCP_dom_sf"/>
</dbReference>
<feature type="region of interest" description="Disordered" evidence="12">
    <location>
        <begin position="209"/>
        <end position="260"/>
    </location>
</feature>
<comment type="subcellular location">
    <subcellularLocation>
        <location evidence="1">Mitochondrion inner membrane</location>
        <topology evidence="1">Multi-pass membrane protein</topology>
    </subcellularLocation>
</comment>
<evidence type="ECO:0000256" key="7">
    <source>
        <dbReference type="ARBA" id="ARBA00022837"/>
    </source>
</evidence>
<evidence type="ECO:0000256" key="9">
    <source>
        <dbReference type="ARBA" id="ARBA00023128"/>
    </source>
</evidence>
<dbReference type="EMBL" id="SDOV01000010">
    <property type="protein sequence ID" value="KAH7636444.1"/>
    <property type="molecule type" value="Genomic_DNA"/>
</dbReference>
<dbReference type="PROSITE" id="PS50222">
    <property type="entry name" value="EF_HAND_2"/>
    <property type="match status" value="2"/>
</dbReference>
<dbReference type="FunFam" id="1.50.40.10:FF:000003">
    <property type="entry name" value="Putative calcium-binding mitochondrial carrier protein scamc-2"/>
    <property type="match status" value="1"/>
</dbReference>
<dbReference type="InterPro" id="IPR011992">
    <property type="entry name" value="EF-hand-dom_pair"/>
</dbReference>
<feature type="compositionally biased region" description="Polar residues" evidence="12">
    <location>
        <begin position="228"/>
        <end position="250"/>
    </location>
</feature>
<feature type="region of interest" description="Disordered" evidence="12">
    <location>
        <begin position="157"/>
        <end position="182"/>
    </location>
</feature>
<feature type="repeat" description="Solcar" evidence="11">
    <location>
        <begin position="798"/>
        <end position="883"/>
    </location>
</feature>
<keyword evidence="8" id="KW-1133">Transmembrane helix</keyword>
<evidence type="ECO:0000256" key="5">
    <source>
        <dbReference type="ARBA" id="ARBA00022737"/>
    </source>
</evidence>
<evidence type="ECO:0000256" key="11">
    <source>
        <dbReference type="PROSITE-ProRule" id="PRU00282"/>
    </source>
</evidence>
<dbReference type="GO" id="GO:0055085">
    <property type="term" value="P:transmembrane transport"/>
    <property type="evidence" value="ECO:0007669"/>
    <property type="project" value="InterPro"/>
</dbReference>
<dbReference type="PROSITE" id="PS50920">
    <property type="entry name" value="SOLCAR"/>
    <property type="match status" value="3"/>
</dbReference>
<dbReference type="SUPFAM" id="SSF47473">
    <property type="entry name" value="EF-hand"/>
    <property type="match status" value="1"/>
</dbReference>
<evidence type="ECO:0000256" key="8">
    <source>
        <dbReference type="ARBA" id="ARBA00022989"/>
    </source>
</evidence>
<protein>
    <submittedName>
        <fullName evidence="14">Calcium-binding mitochondrial carrier protein scamc-2-like protein</fullName>
    </submittedName>
</protein>
<dbReference type="InterPro" id="IPR018247">
    <property type="entry name" value="EF_Hand_1_Ca_BS"/>
</dbReference>
<dbReference type="InterPro" id="IPR002067">
    <property type="entry name" value="MCP"/>
</dbReference>
<organism evidence="14">
    <name type="scientific">Dermatophagoides farinae</name>
    <name type="common">American house dust mite</name>
    <dbReference type="NCBI Taxonomy" id="6954"/>
    <lineage>
        <taxon>Eukaryota</taxon>
        <taxon>Metazoa</taxon>
        <taxon>Ecdysozoa</taxon>
        <taxon>Arthropoda</taxon>
        <taxon>Chelicerata</taxon>
        <taxon>Arachnida</taxon>
        <taxon>Acari</taxon>
        <taxon>Acariformes</taxon>
        <taxon>Sarcoptiformes</taxon>
        <taxon>Astigmata</taxon>
        <taxon>Psoroptidia</taxon>
        <taxon>Analgoidea</taxon>
        <taxon>Pyroglyphidae</taxon>
        <taxon>Dermatophagoidinae</taxon>
        <taxon>Dermatophagoides</taxon>
    </lineage>
</organism>
<dbReference type="Pfam" id="PF13499">
    <property type="entry name" value="EF-hand_7"/>
    <property type="match status" value="1"/>
</dbReference>
<gene>
    <name evidence="14" type="ORF">HUG17_10414</name>
</gene>
<comment type="caution">
    <text evidence="14">The sequence shown here is derived from an EMBL/GenBank/DDBJ whole genome shotgun (WGS) entry which is preliminary data.</text>
</comment>
<feature type="compositionally biased region" description="Low complexity" evidence="12">
    <location>
        <begin position="209"/>
        <end position="227"/>
    </location>
</feature>
<feature type="repeat" description="Solcar" evidence="11">
    <location>
        <begin position="704"/>
        <end position="788"/>
    </location>
</feature>
<feature type="repeat" description="Solcar" evidence="11">
    <location>
        <begin position="893"/>
        <end position="978"/>
    </location>
</feature>
<keyword evidence="6" id="KW-0999">Mitochondrion inner membrane</keyword>
<evidence type="ECO:0000256" key="4">
    <source>
        <dbReference type="ARBA" id="ARBA00022692"/>
    </source>
</evidence>
<dbReference type="SMART" id="SM00054">
    <property type="entry name" value="EFh"/>
    <property type="match status" value="3"/>
</dbReference>
<dbReference type="InterPro" id="IPR018108">
    <property type="entry name" value="MCP_transmembrane"/>
</dbReference>
<evidence type="ECO:0000313" key="14">
    <source>
        <dbReference type="EMBL" id="KAH7636444.1"/>
    </source>
</evidence>
<dbReference type="GO" id="GO:0005509">
    <property type="term" value="F:calcium ion binding"/>
    <property type="evidence" value="ECO:0007669"/>
    <property type="project" value="InterPro"/>
</dbReference>
<comment type="similarity">
    <text evidence="2">Belongs to the mitochondrial carrier (TC 2.A.29) family.</text>
</comment>
<evidence type="ECO:0000256" key="3">
    <source>
        <dbReference type="ARBA" id="ARBA00022448"/>
    </source>
</evidence>
<keyword evidence="4 11" id="KW-0812">Transmembrane</keyword>
<reference evidence="14" key="2">
    <citation type="journal article" date="2021" name="World Allergy Organ. J.">
        <title>Chromosome-level assembly of Dermatophagoides farinae genome and transcriptome reveals two novel allergens Der f 37 and Der f 39.</title>
        <authorList>
            <person name="Chen J."/>
            <person name="Cai Z."/>
            <person name="Fan D."/>
            <person name="Hu J."/>
            <person name="Hou Y."/>
            <person name="He Y."/>
            <person name="Zhang Z."/>
            <person name="Zhao Z."/>
            <person name="Gao P."/>
            <person name="Hu W."/>
            <person name="Sun J."/>
            <person name="Li J."/>
            <person name="Ji K."/>
        </authorList>
    </citation>
    <scope>NUCLEOTIDE SEQUENCE</scope>
    <source>
        <strain evidence="14">JKM2019</strain>
    </source>
</reference>
<feature type="compositionally biased region" description="Low complexity" evidence="12">
    <location>
        <begin position="251"/>
        <end position="260"/>
    </location>
</feature>
<keyword evidence="5" id="KW-0677">Repeat</keyword>
<evidence type="ECO:0000256" key="10">
    <source>
        <dbReference type="ARBA" id="ARBA00023136"/>
    </source>
</evidence>
<keyword evidence="7" id="KW-0106">Calcium</keyword>
<dbReference type="InterPro" id="IPR002167">
    <property type="entry name" value="GDC-like"/>
</dbReference>
<dbReference type="SUPFAM" id="SSF103506">
    <property type="entry name" value="Mitochondrial carrier"/>
    <property type="match status" value="1"/>
</dbReference>
<dbReference type="GO" id="GO:0005743">
    <property type="term" value="C:mitochondrial inner membrane"/>
    <property type="evidence" value="ECO:0007669"/>
    <property type="project" value="UniProtKB-SubCell"/>
</dbReference>
<dbReference type="Proteomes" id="UP000828236">
    <property type="component" value="Unassembled WGS sequence"/>
</dbReference>
<proteinExistence type="inferred from homology"/>
<evidence type="ECO:0000256" key="6">
    <source>
        <dbReference type="ARBA" id="ARBA00022792"/>
    </source>
</evidence>
<feature type="region of interest" description="Disordered" evidence="12">
    <location>
        <begin position="116"/>
        <end position="145"/>
    </location>
</feature>
<dbReference type="Gene3D" id="1.50.40.10">
    <property type="entry name" value="Mitochondrial carrier domain"/>
    <property type="match status" value="1"/>
</dbReference>
<dbReference type="PRINTS" id="PR00928">
    <property type="entry name" value="GRAVESDC"/>
</dbReference>
<dbReference type="PANTHER" id="PTHR24089">
    <property type="entry name" value="SOLUTE CARRIER FAMILY 25"/>
    <property type="match status" value="1"/>
</dbReference>
<dbReference type="PRINTS" id="PR00926">
    <property type="entry name" value="MITOCARRIER"/>
</dbReference>
<keyword evidence="10 11" id="KW-0472">Membrane</keyword>